<dbReference type="RefSeq" id="WP_133882781.1">
    <property type="nucleotide sequence ID" value="NZ_MWIN01000007.1"/>
</dbReference>
<sequence>MKKLIPLAILALTLSACGGGGNGGGDSGPLSADVAVIAARAPDYSSGAISLVNTDAPYAGQNNLNASTSDISVRSGGDHYFRLEKFDTNQISRYEAATPGAATWTYSTQDATDTGDSNPYDLIIASPTKAYLLRYGSAKMWIVNPSATTEAAFKTGEIDLSGYDTFDGIPEMAGGIIRGGRLYVVMQRLENFSATKTGYVAVFDVATDAEITTGAAGAALKGVELTVRNPANIAATPDGDLLVFATGAYNSTTFAPLYDGGIERIDSTTFAKTLILDDGTPAAHPYGQITNMAIVDNGRGYFIGSTGFAGNQTVYRFNPGAASTPVAVTGLTAGLYGALAVSPSGQLFVGLDNSAAPGVAIAGFSGGTETIITPRVDTVLTPINIDFVVVDAQ</sequence>
<feature type="chain" id="PRO_5030099510" description="Lipoprotein" evidence="1">
    <location>
        <begin position="19"/>
        <end position="393"/>
    </location>
</feature>
<accession>A0A4R7P029</accession>
<name>A0A4R7P029_9GAMM</name>
<reference evidence="2 3" key="1">
    <citation type="submission" date="2019-03" db="EMBL/GenBank/DDBJ databases">
        <title>Genomic Encyclopedia of Type Strains, Phase IV (KMG-IV): sequencing the most valuable type-strain genomes for metagenomic binning, comparative biology and taxonomic classification.</title>
        <authorList>
            <person name="Goeker M."/>
        </authorList>
    </citation>
    <scope>NUCLEOTIDE SEQUENCE [LARGE SCALE GENOMIC DNA]</scope>
    <source>
        <strain evidence="2 3">DSM 26377</strain>
    </source>
</reference>
<dbReference type="Gene3D" id="2.130.10.10">
    <property type="entry name" value="YVTN repeat-like/Quinoprotein amine dehydrogenase"/>
    <property type="match status" value="1"/>
</dbReference>
<feature type="signal peptide" evidence="1">
    <location>
        <begin position="1"/>
        <end position="18"/>
    </location>
</feature>
<keyword evidence="3" id="KW-1185">Reference proteome</keyword>
<evidence type="ECO:0000313" key="2">
    <source>
        <dbReference type="EMBL" id="TDU26592.1"/>
    </source>
</evidence>
<evidence type="ECO:0000256" key="1">
    <source>
        <dbReference type="SAM" id="SignalP"/>
    </source>
</evidence>
<proteinExistence type="predicted"/>
<dbReference type="SUPFAM" id="SSF101898">
    <property type="entry name" value="NHL repeat"/>
    <property type="match status" value="1"/>
</dbReference>
<dbReference type="Proteomes" id="UP000295341">
    <property type="component" value="Unassembled WGS sequence"/>
</dbReference>
<evidence type="ECO:0008006" key="4">
    <source>
        <dbReference type="Google" id="ProtNLM"/>
    </source>
</evidence>
<protein>
    <recommendedName>
        <fullName evidence="4">Lipoprotein</fullName>
    </recommendedName>
</protein>
<dbReference type="PROSITE" id="PS51257">
    <property type="entry name" value="PROKAR_LIPOPROTEIN"/>
    <property type="match status" value="1"/>
</dbReference>
<comment type="caution">
    <text evidence="2">The sequence shown here is derived from an EMBL/GenBank/DDBJ whole genome shotgun (WGS) entry which is preliminary data.</text>
</comment>
<evidence type="ECO:0000313" key="3">
    <source>
        <dbReference type="Proteomes" id="UP000295341"/>
    </source>
</evidence>
<gene>
    <name evidence="2" type="ORF">DFR24_3621</name>
</gene>
<organism evidence="2 3">
    <name type="scientific">Panacagrimonas perspica</name>
    <dbReference type="NCBI Taxonomy" id="381431"/>
    <lineage>
        <taxon>Bacteria</taxon>
        <taxon>Pseudomonadati</taxon>
        <taxon>Pseudomonadota</taxon>
        <taxon>Gammaproteobacteria</taxon>
        <taxon>Nevskiales</taxon>
        <taxon>Nevskiaceae</taxon>
        <taxon>Panacagrimonas</taxon>
    </lineage>
</organism>
<dbReference type="EMBL" id="SOBT01000010">
    <property type="protein sequence ID" value="TDU26592.1"/>
    <property type="molecule type" value="Genomic_DNA"/>
</dbReference>
<dbReference type="AlphaFoldDB" id="A0A4R7P029"/>
<dbReference type="OrthoDB" id="7057448at2"/>
<keyword evidence="1" id="KW-0732">Signal</keyword>
<dbReference type="InterPro" id="IPR015943">
    <property type="entry name" value="WD40/YVTN_repeat-like_dom_sf"/>
</dbReference>